<dbReference type="Gene3D" id="3.30.559.30">
    <property type="entry name" value="Nonribosomal peptide synthetase, condensation domain"/>
    <property type="match status" value="1"/>
</dbReference>
<sequence length="165" mass="18019">MDIEGVDCMIGPGINYVPVRVTLQSDWTANDLFQCVQGQHIRAMSHDTADWDEIVAQSTSWPENTPVGSGVHYLAAPPLWNHNYEFAGEIPAQNEAIDAKMGHTYPMLMCVPLPAGEDGQPMLGMSLSGPTIGQEVADELVSHFRETVTRLVTQPEGLVFPAQSQ</sequence>
<reference evidence="1" key="1">
    <citation type="submission" date="2022-12" db="EMBL/GenBank/DDBJ databases">
        <authorList>
            <person name="Petersen C."/>
        </authorList>
    </citation>
    <scope>NUCLEOTIDE SEQUENCE</scope>
    <source>
        <strain evidence="1">IBT 35673</strain>
    </source>
</reference>
<evidence type="ECO:0000313" key="2">
    <source>
        <dbReference type="Proteomes" id="UP001147695"/>
    </source>
</evidence>
<protein>
    <submittedName>
        <fullName evidence="1">Acetyl-CoA synthetase-like protein</fullName>
    </submittedName>
</protein>
<evidence type="ECO:0000313" key="1">
    <source>
        <dbReference type="EMBL" id="KAJ5328763.1"/>
    </source>
</evidence>
<organism evidence="1 2">
    <name type="scientific">Penicillium brevicompactum</name>
    <dbReference type="NCBI Taxonomy" id="5074"/>
    <lineage>
        <taxon>Eukaryota</taxon>
        <taxon>Fungi</taxon>
        <taxon>Dikarya</taxon>
        <taxon>Ascomycota</taxon>
        <taxon>Pezizomycotina</taxon>
        <taxon>Eurotiomycetes</taxon>
        <taxon>Eurotiomycetidae</taxon>
        <taxon>Eurotiales</taxon>
        <taxon>Aspergillaceae</taxon>
        <taxon>Penicillium</taxon>
    </lineage>
</organism>
<dbReference type="Proteomes" id="UP001147695">
    <property type="component" value="Unassembled WGS sequence"/>
</dbReference>
<dbReference type="AlphaFoldDB" id="A0A9W9QB31"/>
<comment type="caution">
    <text evidence="1">The sequence shown here is derived from an EMBL/GenBank/DDBJ whole genome shotgun (WGS) entry which is preliminary data.</text>
</comment>
<proteinExistence type="predicted"/>
<dbReference type="EMBL" id="JAPZBQ010000005">
    <property type="protein sequence ID" value="KAJ5328763.1"/>
    <property type="molecule type" value="Genomic_DNA"/>
</dbReference>
<reference evidence="1" key="2">
    <citation type="journal article" date="2023" name="IMA Fungus">
        <title>Comparative genomic study of the Penicillium genus elucidates a diverse pangenome and 15 lateral gene transfer events.</title>
        <authorList>
            <person name="Petersen C."/>
            <person name="Sorensen T."/>
            <person name="Nielsen M.R."/>
            <person name="Sondergaard T.E."/>
            <person name="Sorensen J.L."/>
            <person name="Fitzpatrick D.A."/>
            <person name="Frisvad J.C."/>
            <person name="Nielsen K.L."/>
        </authorList>
    </citation>
    <scope>NUCLEOTIDE SEQUENCE</scope>
    <source>
        <strain evidence="1">IBT 35673</strain>
    </source>
</reference>
<dbReference type="SUPFAM" id="SSF52777">
    <property type="entry name" value="CoA-dependent acyltransferases"/>
    <property type="match status" value="1"/>
</dbReference>
<name>A0A9W9QB31_PENBR</name>
<gene>
    <name evidence="1" type="ORF">N7452_009153</name>
</gene>
<accession>A0A9W9QB31</accession>